<feature type="domain" description="Fumarate lyase N-terminal" evidence="2">
    <location>
        <begin position="12"/>
        <end position="338"/>
    </location>
</feature>
<dbReference type="PROSITE" id="PS00163">
    <property type="entry name" value="FUMARATE_LYASES"/>
    <property type="match status" value="1"/>
</dbReference>
<dbReference type="InterPro" id="IPR024083">
    <property type="entry name" value="Fumarase/histidase_N"/>
</dbReference>
<keyword evidence="1 3" id="KW-0456">Lyase</keyword>
<dbReference type="InterPro" id="IPR022761">
    <property type="entry name" value="Fumarate_lyase_N"/>
</dbReference>
<dbReference type="PRINTS" id="PR00149">
    <property type="entry name" value="FUMRATELYASE"/>
</dbReference>
<keyword evidence="4" id="KW-1185">Reference proteome</keyword>
<comment type="caution">
    <text evidence="3">The sequence shown here is derived from an EMBL/GenBank/DDBJ whole genome shotgun (WGS) entry which is preliminary data.</text>
</comment>
<gene>
    <name evidence="3" type="ORF">M3N64_12560</name>
</gene>
<dbReference type="EMBL" id="JAMAST010000021">
    <property type="protein sequence ID" value="MCL1632752.1"/>
    <property type="molecule type" value="Genomic_DNA"/>
</dbReference>
<dbReference type="GO" id="GO:0008797">
    <property type="term" value="F:aspartate ammonia-lyase activity"/>
    <property type="evidence" value="ECO:0007669"/>
    <property type="project" value="UniProtKB-EC"/>
</dbReference>
<organism evidence="3 4">
    <name type="scientific">Sporolactobacillus mangiferae</name>
    <dbReference type="NCBI Taxonomy" id="2940498"/>
    <lineage>
        <taxon>Bacteria</taxon>
        <taxon>Bacillati</taxon>
        <taxon>Bacillota</taxon>
        <taxon>Bacilli</taxon>
        <taxon>Bacillales</taxon>
        <taxon>Sporolactobacillaceae</taxon>
        <taxon>Sporolactobacillus</taxon>
    </lineage>
</organism>
<dbReference type="InterPro" id="IPR051546">
    <property type="entry name" value="Aspartate_Ammonia-Lyase"/>
</dbReference>
<dbReference type="PANTHER" id="PTHR42696">
    <property type="entry name" value="ASPARTATE AMMONIA-LYASE"/>
    <property type="match status" value="1"/>
</dbReference>
<dbReference type="NCBIfam" id="NF008909">
    <property type="entry name" value="PRK12273.1"/>
    <property type="match status" value="1"/>
</dbReference>
<dbReference type="Pfam" id="PF00206">
    <property type="entry name" value="Lyase_1"/>
    <property type="match status" value="1"/>
</dbReference>
<dbReference type="Gene3D" id="1.10.275.10">
    <property type="entry name" value="Fumarase/aspartase (N-terminal domain)"/>
    <property type="match status" value="1"/>
</dbReference>
<name>A0ABT0MCY7_9BACL</name>
<dbReference type="InterPro" id="IPR000362">
    <property type="entry name" value="Fumarate_lyase_fam"/>
</dbReference>
<dbReference type="Gene3D" id="1.20.200.10">
    <property type="entry name" value="Fumarase/aspartase (Central domain)"/>
    <property type="match status" value="1"/>
</dbReference>
<dbReference type="EC" id="4.3.1.1" evidence="3"/>
<sequence length="467" mass="51008">MRKETDALGTRVIPQSAYYGIHALRAKENFDVTSEMIDSELINGLAIIKKAAAIINYEDGTLSKDKARAISQACGEMLERKLDHAFIVPAIQGGAGTSINMNANEVIANRAIEILGGEKGDYSLVHPNDDVNRCQSTNDVFPSAGKLALLRLSRLLVLETGHLLDSLNHKANEFKEVVKLGRTQLQDALPTTVGDTFKAFASAIARNLNEINHSRDALKTVNLGGTAIGTSVNASEYYCHHIVPEVSRLFEEELRQAGNLIDATQHVDAFAQLSHAYKLLAITLSKMASDLRLLSSGPQFGFNELILPKKQAGSSIMPGKVNPVIPELVNQVAFQVIGYDTITTLAAESGQLELNAFEPIIVRNLTAESRLLMRTLHTFRINCIDGIQANTARCAEEANQCAMIATALTPYIGYSRTCRLIKQSMDTGVSIHTLAAQHPDVPGKVLKLLDPKRLIHLYEQQKMTATE</sequence>
<evidence type="ECO:0000313" key="3">
    <source>
        <dbReference type="EMBL" id="MCL1632752.1"/>
    </source>
</evidence>
<dbReference type="Gene3D" id="1.10.40.30">
    <property type="entry name" value="Fumarase/aspartase (C-terminal domain)"/>
    <property type="match status" value="1"/>
</dbReference>
<accession>A0ABT0MCY7</accession>
<dbReference type="PANTHER" id="PTHR42696:SF2">
    <property type="entry name" value="ASPARTATE AMMONIA-LYASE"/>
    <property type="match status" value="1"/>
</dbReference>
<evidence type="ECO:0000259" key="2">
    <source>
        <dbReference type="Pfam" id="PF00206"/>
    </source>
</evidence>
<evidence type="ECO:0000313" key="4">
    <source>
        <dbReference type="Proteomes" id="UP001203004"/>
    </source>
</evidence>
<reference evidence="3 4" key="1">
    <citation type="submission" date="2022-05" db="EMBL/GenBank/DDBJ databases">
        <title>Sporolactobacillus sp nov CPB3-1, isolated from tree bark (Mangifera indica L.).</title>
        <authorList>
            <person name="Phuengjayaem S."/>
            <person name="Tanasupawat S."/>
        </authorList>
    </citation>
    <scope>NUCLEOTIDE SEQUENCE [LARGE SCALE GENOMIC DNA]</scope>
    <source>
        <strain evidence="3 4">CPB3-1</strain>
    </source>
</reference>
<dbReference type="InterPro" id="IPR008948">
    <property type="entry name" value="L-Aspartase-like"/>
</dbReference>
<dbReference type="RefSeq" id="WP_249102836.1">
    <property type="nucleotide sequence ID" value="NZ_JAMAST010000021.1"/>
</dbReference>
<dbReference type="SUPFAM" id="SSF48557">
    <property type="entry name" value="L-aspartase-like"/>
    <property type="match status" value="1"/>
</dbReference>
<protein>
    <submittedName>
        <fullName evidence="3">Aspartate ammonia-lyase</fullName>
        <ecNumber evidence="3">4.3.1.1</ecNumber>
    </submittedName>
</protein>
<proteinExistence type="predicted"/>
<dbReference type="Proteomes" id="UP001203004">
    <property type="component" value="Unassembled WGS sequence"/>
</dbReference>
<dbReference type="InterPro" id="IPR020557">
    <property type="entry name" value="Fumarate_lyase_CS"/>
</dbReference>
<evidence type="ECO:0000256" key="1">
    <source>
        <dbReference type="ARBA" id="ARBA00023239"/>
    </source>
</evidence>